<reference evidence="2" key="1">
    <citation type="submission" date="2022-08" db="EMBL/GenBank/DDBJ databases">
        <title>The genomic sequence of strain Paenibacillus sp. SCIV0701.</title>
        <authorList>
            <person name="Zhao H."/>
        </authorList>
    </citation>
    <scope>NUCLEOTIDE SEQUENCE</scope>
    <source>
        <strain evidence="2">SCIV0701</strain>
    </source>
</reference>
<dbReference type="EMBL" id="JANIPJ010000017">
    <property type="protein sequence ID" value="MCR2806445.1"/>
    <property type="molecule type" value="Genomic_DNA"/>
</dbReference>
<comment type="caution">
    <text evidence="2">The sequence shown here is derived from an EMBL/GenBank/DDBJ whole genome shotgun (WGS) entry which is preliminary data.</text>
</comment>
<dbReference type="AlphaFoldDB" id="A0A9X2MTZ6"/>
<feature type="compositionally biased region" description="Polar residues" evidence="1">
    <location>
        <begin position="28"/>
        <end position="48"/>
    </location>
</feature>
<accession>A0A9X2MTZ6</accession>
<evidence type="ECO:0000313" key="2">
    <source>
        <dbReference type="EMBL" id="MCR2806445.1"/>
    </source>
</evidence>
<gene>
    <name evidence="2" type="ORF">NQZ67_21420</name>
</gene>
<keyword evidence="3" id="KW-1185">Reference proteome</keyword>
<evidence type="ECO:0000256" key="1">
    <source>
        <dbReference type="SAM" id="MobiDB-lite"/>
    </source>
</evidence>
<name>A0A9X2MTZ6_9BACL</name>
<proteinExistence type="predicted"/>
<dbReference type="Proteomes" id="UP001141950">
    <property type="component" value="Unassembled WGS sequence"/>
</dbReference>
<dbReference type="RefSeq" id="WP_257449882.1">
    <property type="nucleotide sequence ID" value="NZ_JANIPJ010000017.1"/>
</dbReference>
<sequence length="48" mass="4919">MTVDEGVAEAGEADTSAVPLLSFPLSEGSASPRNRPQLDKSSSAQIAM</sequence>
<organism evidence="2 3">
    <name type="scientific">Paenibacillus soyae</name>
    <dbReference type="NCBI Taxonomy" id="2969249"/>
    <lineage>
        <taxon>Bacteria</taxon>
        <taxon>Bacillati</taxon>
        <taxon>Bacillota</taxon>
        <taxon>Bacilli</taxon>
        <taxon>Bacillales</taxon>
        <taxon>Paenibacillaceae</taxon>
        <taxon>Paenibacillus</taxon>
    </lineage>
</organism>
<protein>
    <submittedName>
        <fullName evidence="2">Uncharacterized protein</fullName>
    </submittedName>
</protein>
<evidence type="ECO:0000313" key="3">
    <source>
        <dbReference type="Proteomes" id="UP001141950"/>
    </source>
</evidence>
<feature type="region of interest" description="Disordered" evidence="1">
    <location>
        <begin position="1"/>
        <end position="48"/>
    </location>
</feature>